<evidence type="ECO:0000313" key="9">
    <source>
        <dbReference type="EMBL" id="OXI33673.1"/>
    </source>
</evidence>
<feature type="transmembrane region" description="Helical" evidence="8">
    <location>
        <begin position="264"/>
        <end position="284"/>
    </location>
</feature>
<dbReference type="GO" id="GO:0005886">
    <property type="term" value="C:plasma membrane"/>
    <property type="evidence" value="ECO:0007669"/>
    <property type="project" value="TreeGrafter"/>
</dbReference>
<evidence type="ECO:0000256" key="7">
    <source>
        <dbReference type="RuleBase" id="RU362091"/>
    </source>
</evidence>
<dbReference type="RefSeq" id="WP_043185871.1">
    <property type="nucleotide sequence ID" value="NZ_NKFA01000032.1"/>
</dbReference>
<keyword evidence="4 8" id="KW-0812">Transmembrane</keyword>
<feature type="transmembrane region" description="Helical" evidence="8">
    <location>
        <begin position="233"/>
        <end position="252"/>
    </location>
</feature>
<dbReference type="PROSITE" id="PS50283">
    <property type="entry name" value="NA_SOLUT_SYMP_3"/>
    <property type="match status" value="1"/>
</dbReference>
<evidence type="ECO:0000256" key="2">
    <source>
        <dbReference type="ARBA" id="ARBA00006434"/>
    </source>
</evidence>
<feature type="transmembrane region" description="Helical" evidence="8">
    <location>
        <begin position="156"/>
        <end position="175"/>
    </location>
</feature>
<dbReference type="AlphaFoldDB" id="A0A228HU03"/>
<reference evidence="9 10" key="2">
    <citation type="submission" date="2017-08" db="EMBL/GenBank/DDBJ databases">
        <title>WGS of novel Burkholderia cepaca complex species.</title>
        <authorList>
            <person name="Lipuma J."/>
            <person name="Spilker T."/>
        </authorList>
    </citation>
    <scope>NUCLEOTIDE SEQUENCE [LARGE SCALE GENOMIC DNA]</scope>
    <source>
        <strain evidence="9 10">AU17325</strain>
    </source>
</reference>
<dbReference type="InterPro" id="IPR038377">
    <property type="entry name" value="Na/Glc_symporter_sf"/>
</dbReference>
<dbReference type="GO" id="GO:0022857">
    <property type="term" value="F:transmembrane transporter activity"/>
    <property type="evidence" value="ECO:0007669"/>
    <property type="project" value="InterPro"/>
</dbReference>
<evidence type="ECO:0000256" key="6">
    <source>
        <dbReference type="ARBA" id="ARBA00023136"/>
    </source>
</evidence>
<organism evidence="9 10">
    <name type="scientific">Burkholderia aenigmatica</name>
    <dbReference type="NCBI Taxonomy" id="2015348"/>
    <lineage>
        <taxon>Bacteria</taxon>
        <taxon>Pseudomonadati</taxon>
        <taxon>Pseudomonadota</taxon>
        <taxon>Betaproteobacteria</taxon>
        <taxon>Burkholderiales</taxon>
        <taxon>Burkholderiaceae</taxon>
        <taxon>Burkholderia</taxon>
        <taxon>Burkholderia cepacia complex</taxon>
    </lineage>
</organism>
<evidence type="ECO:0000256" key="4">
    <source>
        <dbReference type="ARBA" id="ARBA00022692"/>
    </source>
</evidence>
<comment type="similarity">
    <text evidence="2 7">Belongs to the sodium:solute symporter (SSF) (TC 2.A.21) family.</text>
</comment>
<name>A0A228HU03_9BURK</name>
<evidence type="ECO:0000256" key="1">
    <source>
        <dbReference type="ARBA" id="ARBA00004141"/>
    </source>
</evidence>
<comment type="subcellular location">
    <subcellularLocation>
        <location evidence="1">Membrane</location>
        <topology evidence="1">Multi-pass membrane protein</topology>
    </subcellularLocation>
</comment>
<feature type="transmembrane region" description="Helical" evidence="8">
    <location>
        <begin position="121"/>
        <end position="144"/>
    </location>
</feature>
<dbReference type="OrthoDB" id="8951256at2"/>
<keyword evidence="6 8" id="KW-0472">Membrane</keyword>
<feature type="transmembrane region" description="Helical" evidence="8">
    <location>
        <begin position="430"/>
        <end position="452"/>
    </location>
</feature>
<feature type="transmembrane region" description="Helical" evidence="8">
    <location>
        <begin position="355"/>
        <end position="375"/>
    </location>
</feature>
<keyword evidence="5 8" id="KW-1133">Transmembrane helix</keyword>
<feature type="transmembrane region" description="Helical" evidence="8">
    <location>
        <begin position="72"/>
        <end position="91"/>
    </location>
</feature>
<gene>
    <name evidence="9" type="ORF">CFB84_38140</name>
</gene>
<proteinExistence type="inferred from homology"/>
<dbReference type="Proteomes" id="UP000214600">
    <property type="component" value="Unassembled WGS sequence"/>
</dbReference>
<reference evidence="10" key="1">
    <citation type="submission" date="2017-06" db="EMBL/GenBank/DDBJ databases">
        <authorList>
            <person name="LiPuma J."/>
            <person name="Spilker T."/>
        </authorList>
    </citation>
    <scope>NUCLEOTIDE SEQUENCE [LARGE SCALE GENOMIC DNA]</scope>
    <source>
        <strain evidence="10">AU17325</strain>
    </source>
</reference>
<dbReference type="InterPro" id="IPR050277">
    <property type="entry name" value="Sodium:Solute_Symporter"/>
</dbReference>
<dbReference type="Gene3D" id="1.20.1730.10">
    <property type="entry name" value="Sodium/glucose cotransporter"/>
    <property type="match status" value="1"/>
</dbReference>
<protein>
    <submittedName>
        <fullName evidence="9">Sodium:solute symporter</fullName>
    </submittedName>
</protein>
<feature type="transmembrane region" description="Helical" evidence="8">
    <location>
        <begin position="405"/>
        <end position="424"/>
    </location>
</feature>
<dbReference type="PANTHER" id="PTHR48086">
    <property type="entry name" value="SODIUM/PROLINE SYMPORTER-RELATED"/>
    <property type="match status" value="1"/>
</dbReference>
<dbReference type="EMBL" id="NKFA01000032">
    <property type="protein sequence ID" value="OXI33673.1"/>
    <property type="molecule type" value="Genomic_DNA"/>
</dbReference>
<evidence type="ECO:0000313" key="10">
    <source>
        <dbReference type="Proteomes" id="UP000214600"/>
    </source>
</evidence>
<dbReference type="InterPro" id="IPR001734">
    <property type="entry name" value="Na/solute_symporter"/>
</dbReference>
<dbReference type="PANTHER" id="PTHR48086:SF8">
    <property type="entry name" value="MONOCARBOXYLIC ACID PERMEASE"/>
    <property type="match status" value="1"/>
</dbReference>
<accession>A0A228HU03</accession>
<feature type="transmembrane region" description="Helical" evidence="8">
    <location>
        <begin position="41"/>
        <end position="65"/>
    </location>
</feature>
<sequence length="463" mass="49629">MSSVVFTGFILLSFCLALYSRRGVGKQSVHDFFVASRQFGAFLVFFLAAGEIYSVATMVGFAGGIYAKGPTYGIWFLGYILLAYPLGYFLGPKIWEAGQRYNAITLADLFGGYFRSRSTEFVVALSSIVFLLPMAQLQFTGLVAAFRGLGWQFEPLHMVLIAGVLAFLYIMIAGIRSSAYVAVLKDILMVLAIVITGLAVAGHVGVTEVFHAASLHVGNQMNAEQLRFSMSTILLQSLGFLAMPFGVQIFFTAKSADTIRRSQIAMPLYMLMYPFLVIAAYYAISQNLHLRSPNEAFFAAANALLPSWMLGLVAAAAALSGLLVLTSMCLAIGPIVSRNLLPSLPSQRQTGAAKIVIFVYLAVSIAMTSAAPTLMLTLINVTYYGVTQFFPGLIAVLFSLRIRPVAVTAGMIVGQGLALALYLGKVQLGGINLGLPCLAANIATVAAIHYLLGAAKPRTLASQ</sequence>
<feature type="transmembrane region" description="Helical" evidence="8">
    <location>
        <begin position="187"/>
        <end position="213"/>
    </location>
</feature>
<comment type="caution">
    <text evidence="9">The sequence shown here is derived from an EMBL/GenBank/DDBJ whole genome shotgun (WGS) entry which is preliminary data.</text>
</comment>
<keyword evidence="3" id="KW-0813">Transport</keyword>
<feature type="transmembrane region" description="Helical" evidence="8">
    <location>
        <begin position="308"/>
        <end position="335"/>
    </location>
</feature>
<evidence type="ECO:0000256" key="3">
    <source>
        <dbReference type="ARBA" id="ARBA00022448"/>
    </source>
</evidence>
<evidence type="ECO:0000256" key="8">
    <source>
        <dbReference type="SAM" id="Phobius"/>
    </source>
</evidence>
<evidence type="ECO:0000256" key="5">
    <source>
        <dbReference type="ARBA" id="ARBA00022989"/>
    </source>
</evidence>
<dbReference type="Pfam" id="PF00474">
    <property type="entry name" value="SSF"/>
    <property type="match status" value="1"/>
</dbReference>